<name>A0AAV7N4Q3_PLEWA</name>
<sequence length="139" mass="15172">MSGRGIPGQSSFPRLPTPGAPGHTPFPKSHNVDLSKFQRQWTPYHVHFDPDGMTCFTCPTRPHSTASCFLLSAKGKVGDWELWELKNMNVAVTALLTFFSCCSFHGTSETEGHTSGSSFCIKLSLIAAMFKLLVSPAHS</sequence>
<gene>
    <name evidence="2" type="ORF">NDU88_006670</name>
</gene>
<organism evidence="2 3">
    <name type="scientific">Pleurodeles waltl</name>
    <name type="common">Iberian ribbed newt</name>
    <dbReference type="NCBI Taxonomy" id="8319"/>
    <lineage>
        <taxon>Eukaryota</taxon>
        <taxon>Metazoa</taxon>
        <taxon>Chordata</taxon>
        <taxon>Craniata</taxon>
        <taxon>Vertebrata</taxon>
        <taxon>Euteleostomi</taxon>
        <taxon>Amphibia</taxon>
        <taxon>Batrachia</taxon>
        <taxon>Caudata</taxon>
        <taxon>Salamandroidea</taxon>
        <taxon>Salamandridae</taxon>
        <taxon>Pleurodelinae</taxon>
        <taxon>Pleurodeles</taxon>
    </lineage>
</organism>
<accession>A0AAV7N4Q3</accession>
<keyword evidence="3" id="KW-1185">Reference proteome</keyword>
<evidence type="ECO:0000256" key="1">
    <source>
        <dbReference type="SAM" id="MobiDB-lite"/>
    </source>
</evidence>
<dbReference type="EMBL" id="JANPWB010000013">
    <property type="protein sequence ID" value="KAJ1109308.1"/>
    <property type="molecule type" value="Genomic_DNA"/>
</dbReference>
<feature type="region of interest" description="Disordered" evidence="1">
    <location>
        <begin position="1"/>
        <end position="28"/>
    </location>
</feature>
<comment type="caution">
    <text evidence="2">The sequence shown here is derived from an EMBL/GenBank/DDBJ whole genome shotgun (WGS) entry which is preliminary data.</text>
</comment>
<dbReference type="AlphaFoldDB" id="A0AAV7N4Q3"/>
<evidence type="ECO:0000313" key="2">
    <source>
        <dbReference type="EMBL" id="KAJ1109308.1"/>
    </source>
</evidence>
<dbReference type="Proteomes" id="UP001066276">
    <property type="component" value="Chromosome 9"/>
</dbReference>
<protein>
    <submittedName>
        <fullName evidence="2">Uncharacterized protein</fullName>
    </submittedName>
</protein>
<reference evidence="2" key="1">
    <citation type="journal article" date="2022" name="bioRxiv">
        <title>Sequencing and chromosome-scale assembly of the giantPleurodeles waltlgenome.</title>
        <authorList>
            <person name="Brown T."/>
            <person name="Elewa A."/>
            <person name="Iarovenko S."/>
            <person name="Subramanian E."/>
            <person name="Araus A.J."/>
            <person name="Petzold A."/>
            <person name="Susuki M."/>
            <person name="Suzuki K.-i.T."/>
            <person name="Hayashi T."/>
            <person name="Toyoda A."/>
            <person name="Oliveira C."/>
            <person name="Osipova E."/>
            <person name="Leigh N.D."/>
            <person name="Simon A."/>
            <person name="Yun M.H."/>
        </authorList>
    </citation>
    <scope>NUCLEOTIDE SEQUENCE</scope>
    <source>
        <strain evidence="2">20211129_DDA</strain>
        <tissue evidence="2">Liver</tissue>
    </source>
</reference>
<proteinExistence type="predicted"/>
<evidence type="ECO:0000313" key="3">
    <source>
        <dbReference type="Proteomes" id="UP001066276"/>
    </source>
</evidence>